<dbReference type="GeneID" id="5476905"/>
<evidence type="ECO:0000313" key="10">
    <source>
        <dbReference type="Proteomes" id="UP000002173"/>
    </source>
</evidence>
<sequence length="671" mass="73408">MEHVALKIVAEGVRDRIPTEYAFRFTDFLLEESVIRDRCPPSDSHIDAAYDTVNEIVDEFDTKISLSVNSAIKEIKEDPFITASLQEDYQSVYDYSNSSLCYEPGSMDDVCVIQCLKNFNEGDSYIGSIPLKNASRRYLLRQQDGCSLVSPVANLHVVYGPDVTLSFRATTDVGINTDLPYTAESVPIASGTTRVSGRSKSSDGCLNNNSQGADVNDNPSEGNLCTLGGGADVSNADQPGKQFDGASCESSKHDSNTIPVDDECEVKSMAKMTLKRLRGVYSDSSSARGKQLGLRLGKKAAECDVVFQSGMSYLVKRYEEGLSPPDFDIEKIRKPCGLSYPQRQNVANAGTTSTTSIPERYKSLVSADMTAEIIGLAIDMKIDPISFNIKEEDIAGLEQVKKTLKNKVAQPILRPELHTGLLRAPKGVLLFGPPGTGKTTLAKWIANVAGATCFEVSPSSITSKYHGESESIIKALFKVAAFDQPSIIFFDEVDALLGKRSGNEPDLSIRMKNQLLQMMDGLHSGDRNGVVVVIAATNRPMVLDDAALRRFSKRILIPLPDIDTRRKFIQDTLLKNCGDTCELSEEDLDKLSAATEGWNGSDLLSLCTKAAEYSYEDTILKYGGIENIPDPSAFRGILMSDFDLALQTVHPSYSAADDVSFEEWHRKHGSH</sequence>
<evidence type="ECO:0000256" key="2">
    <source>
        <dbReference type="ARBA" id="ARBA00006914"/>
    </source>
</evidence>
<evidence type="ECO:0000256" key="1">
    <source>
        <dbReference type="ARBA" id="ARBA00004496"/>
    </source>
</evidence>
<evidence type="ECO:0000313" key="9">
    <source>
        <dbReference type="EMBL" id="EDO05134.1"/>
    </source>
</evidence>
<dbReference type="Proteomes" id="UP000002173">
    <property type="component" value="Unassembled WGS sequence"/>
</dbReference>
<accession>A7AX61</accession>
<dbReference type="EMBL" id="AAXT01000006">
    <property type="protein sequence ID" value="EDO05134.1"/>
    <property type="molecule type" value="Genomic_DNA"/>
</dbReference>
<reference evidence="9 10" key="1">
    <citation type="journal article" date="2007" name="PLoS Pathog.">
        <title>Genome sequence of Babesia bovis and comparative analysis of apicomplexan hemoprotozoa.</title>
        <authorList>
            <person name="Brayton K.A."/>
            <person name="Lau A.O.T."/>
            <person name="Herndon D.R."/>
            <person name="Hannick L."/>
            <person name="Kappmeyer L.S."/>
            <person name="Berens S.J."/>
            <person name="Bidwell S.L."/>
            <person name="Brown W.C."/>
            <person name="Crabtree J."/>
            <person name="Fadrosh D."/>
            <person name="Feldblum T."/>
            <person name="Forberger H.A."/>
            <person name="Haas B.J."/>
            <person name="Howell J.M."/>
            <person name="Khouri H."/>
            <person name="Koo H."/>
            <person name="Mann D.J."/>
            <person name="Norimine J."/>
            <person name="Paulsen I.T."/>
            <person name="Radune D."/>
            <person name="Ren Q."/>
            <person name="Smith R.K. Jr."/>
            <person name="Suarez C.E."/>
            <person name="White O."/>
            <person name="Wortman J.R."/>
            <person name="Knowles D.P. Jr."/>
            <person name="McElwain T.F."/>
            <person name="Nene V.M."/>
        </authorList>
    </citation>
    <scope>NUCLEOTIDE SEQUENCE [LARGE SCALE GENOMIC DNA]</scope>
    <source>
        <strain evidence="9">T2Bo</strain>
    </source>
</reference>
<feature type="region of interest" description="Disordered" evidence="7">
    <location>
        <begin position="236"/>
        <end position="259"/>
    </location>
</feature>
<dbReference type="InterPro" id="IPR027417">
    <property type="entry name" value="P-loop_NTPase"/>
</dbReference>
<keyword evidence="10" id="KW-1185">Reference proteome</keyword>
<evidence type="ECO:0000256" key="5">
    <source>
        <dbReference type="ARBA" id="ARBA00022840"/>
    </source>
</evidence>
<evidence type="ECO:0000256" key="3">
    <source>
        <dbReference type="ARBA" id="ARBA00022490"/>
    </source>
</evidence>
<gene>
    <name evidence="9" type="ORF">BBOV_I000400</name>
</gene>
<dbReference type="KEGG" id="bbo:BBOV_I000400"/>
<dbReference type="AlphaFoldDB" id="A7AX61"/>
<dbReference type="PANTHER" id="PTHR23074:SF17">
    <property type="entry name" value="FIDGETIN-LIKE PROTEIN 1"/>
    <property type="match status" value="1"/>
</dbReference>
<reference evidence="10" key="3">
    <citation type="journal article" date="2021" name="Int. J. Parasitol.">
        <title>Comparative analysis of gene expression between Babesia bovis blood stages and kinetes allowed by improved genome annotation.</title>
        <authorList>
            <person name="Ueti M.W."/>
            <person name="Johnson W.C."/>
            <person name="Kappmeyer L.S."/>
            <person name="Herndon D.R."/>
            <person name="Mousel M.R."/>
            <person name="Reif K.E."/>
            <person name="Taus N.S."/>
            <person name="Ifeonu O.O."/>
            <person name="Silva J.C."/>
            <person name="Suarez C.E."/>
            <person name="Brayton K.A."/>
        </authorList>
    </citation>
    <scope>NUCLEOTIDE SEQUENCE [LARGE SCALE GENOMIC DNA]</scope>
</reference>
<dbReference type="InterPro" id="IPR003959">
    <property type="entry name" value="ATPase_AAA_core"/>
</dbReference>
<reference evidence="10" key="2">
    <citation type="journal article" date="2020" name="Data Brief">
        <title>Transcriptome dataset of Babesia bovis life stages within vertebrate and invertebrate hosts.</title>
        <authorList>
            <person name="Ueti M.W."/>
            <person name="Johnson W.C."/>
            <person name="Kappmeyer L.S."/>
            <person name="Herndon D.R."/>
            <person name="Mousel M.R."/>
            <person name="Reif K.E."/>
            <person name="Taus N.S."/>
            <person name="Ifeonu O.O."/>
            <person name="Silva J.C."/>
            <person name="Suarez C.E."/>
            <person name="Brayton K.A."/>
        </authorList>
    </citation>
    <scope>NUCLEOTIDE SEQUENCE [LARGE SCALE GENOMIC DNA]</scope>
</reference>
<dbReference type="InParanoid" id="A7AX61"/>
<dbReference type="FunFam" id="3.40.50.300:FF:001054">
    <property type="entry name" value="ATPase, AAA family, putative"/>
    <property type="match status" value="1"/>
</dbReference>
<dbReference type="OMA" id="YNICEAD"/>
<dbReference type="VEuPathDB" id="PiroplasmaDB:BBOV_I000400"/>
<feature type="domain" description="AAA+ ATPase" evidence="8">
    <location>
        <begin position="424"/>
        <end position="561"/>
    </location>
</feature>
<dbReference type="SMART" id="SM00382">
    <property type="entry name" value="AAA"/>
    <property type="match status" value="1"/>
</dbReference>
<keyword evidence="5 6" id="KW-0067">ATP-binding</keyword>
<proteinExistence type="inferred from homology"/>
<keyword evidence="3" id="KW-0963">Cytoplasm</keyword>
<organism evidence="9 10">
    <name type="scientific">Babesia bovis</name>
    <dbReference type="NCBI Taxonomy" id="5865"/>
    <lineage>
        <taxon>Eukaryota</taxon>
        <taxon>Sar</taxon>
        <taxon>Alveolata</taxon>
        <taxon>Apicomplexa</taxon>
        <taxon>Aconoidasida</taxon>
        <taxon>Piroplasmida</taxon>
        <taxon>Babesiidae</taxon>
        <taxon>Babesia</taxon>
    </lineage>
</organism>
<comment type="subcellular location">
    <subcellularLocation>
        <location evidence="1">Cytoplasm</location>
    </subcellularLocation>
</comment>
<protein>
    <submittedName>
        <fullName evidence="9">ATPase, AAA family domain containing protein</fullName>
    </submittedName>
</protein>
<comment type="similarity">
    <text evidence="2 6">Belongs to the AAA ATPase family.</text>
</comment>
<dbReference type="GO" id="GO:0016887">
    <property type="term" value="F:ATP hydrolysis activity"/>
    <property type="evidence" value="ECO:0007669"/>
    <property type="project" value="InterPro"/>
</dbReference>
<dbReference type="STRING" id="5865.A7AX61"/>
<dbReference type="GO" id="GO:0005737">
    <property type="term" value="C:cytoplasm"/>
    <property type="evidence" value="ECO:0007669"/>
    <property type="project" value="UniProtKB-SubCell"/>
</dbReference>
<comment type="caution">
    <text evidence="9">The sequence shown here is derived from an EMBL/GenBank/DDBJ whole genome shotgun (WGS) entry which is preliminary data.</text>
</comment>
<keyword evidence="4 6" id="KW-0547">Nucleotide-binding</keyword>
<evidence type="ECO:0000256" key="6">
    <source>
        <dbReference type="RuleBase" id="RU003651"/>
    </source>
</evidence>
<dbReference type="GO" id="GO:0005524">
    <property type="term" value="F:ATP binding"/>
    <property type="evidence" value="ECO:0007669"/>
    <property type="project" value="UniProtKB-KW"/>
</dbReference>
<feature type="region of interest" description="Disordered" evidence="7">
    <location>
        <begin position="190"/>
        <end position="223"/>
    </location>
</feature>
<dbReference type="Pfam" id="PF00004">
    <property type="entry name" value="AAA"/>
    <property type="match status" value="1"/>
</dbReference>
<dbReference type="InterPro" id="IPR003960">
    <property type="entry name" value="ATPase_AAA_CS"/>
</dbReference>
<dbReference type="InterPro" id="IPR003593">
    <property type="entry name" value="AAA+_ATPase"/>
</dbReference>
<evidence type="ECO:0000256" key="4">
    <source>
        <dbReference type="ARBA" id="ARBA00022741"/>
    </source>
</evidence>
<evidence type="ECO:0000259" key="8">
    <source>
        <dbReference type="SMART" id="SM00382"/>
    </source>
</evidence>
<dbReference type="InterPro" id="IPR050304">
    <property type="entry name" value="MT-severing_AAA_ATPase"/>
</dbReference>
<dbReference type="eggNOG" id="KOG0740">
    <property type="taxonomic scope" value="Eukaryota"/>
</dbReference>
<dbReference type="PROSITE" id="PS00674">
    <property type="entry name" value="AAA"/>
    <property type="match status" value="1"/>
</dbReference>
<dbReference type="Gene3D" id="1.10.8.60">
    <property type="match status" value="1"/>
</dbReference>
<dbReference type="RefSeq" id="XP_001608702.1">
    <property type="nucleotide sequence ID" value="XM_001608652.1"/>
</dbReference>
<dbReference type="PANTHER" id="PTHR23074">
    <property type="entry name" value="AAA DOMAIN-CONTAINING"/>
    <property type="match status" value="1"/>
</dbReference>
<dbReference type="Gene3D" id="3.40.50.300">
    <property type="entry name" value="P-loop containing nucleotide triphosphate hydrolases"/>
    <property type="match status" value="1"/>
</dbReference>
<name>A7AX61_BABBO</name>
<dbReference type="SUPFAM" id="SSF52540">
    <property type="entry name" value="P-loop containing nucleoside triphosphate hydrolases"/>
    <property type="match status" value="1"/>
</dbReference>
<evidence type="ECO:0000256" key="7">
    <source>
        <dbReference type="SAM" id="MobiDB-lite"/>
    </source>
</evidence>